<evidence type="ECO:0000256" key="4">
    <source>
        <dbReference type="ARBA" id="ARBA00004496"/>
    </source>
</evidence>
<evidence type="ECO:0000256" key="17">
    <source>
        <dbReference type="ARBA" id="ARBA00023027"/>
    </source>
</evidence>
<evidence type="ECO:0000256" key="5">
    <source>
        <dbReference type="ARBA" id="ARBA00022448"/>
    </source>
</evidence>
<evidence type="ECO:0000256" key="11">
    <source>
        <dbReference type="ARBA" id="ARBA00022723"/>
    </source>
</evidence>
<evidence type="ECO:0000256" key="20">
    <source>
        <dbReference type="ARBA" id="ARBA00023136"/>
    </source>
</evidence>
<evidence type="ECO:0000256" key="18">
    <source>
        <dbReference type="ARBA" id="ARBA00023055"/>
    </source>
</evidence>
<dbReference type="Pfam" id="PF26544">
    <property type="entry name" value="Mdm12"/>
    <property type="match status" value="2"/>
</dbReference>
<evidence type="ECO:0000256" key="8">
    <source>
        <dbReference type="ARBA" id="ARBA00022643"/>
    </source>
</evidence>
<dbReference type="Pfam" id="PF01207">
    <property type="entry name" value="Dus"/>
    <property type="match status" value="2"/>
</dbReference>
<dbReference type="PROSITE" id="PS01136">
    <property type="entry name" value="UPF0034"/>
    <property type="match status" value="1"/>
</dbReference>
<dbReference type="CDD" id="cd21672">
    <property type="entry name" value="SMP_Mdm12"/>
    <property type="match status" value="1"/>
</dbReference>
<evidence type="ECO:0000256" key="29">
    <source>
        <dbReference type="RuleBase" id="RU291113"/>
    </source>
</evidence>
<evidence type="ECO:0000256" key="15">
    <source>
        <dbReference type="ARBA" id="ARBA00022857"/>
    </source>
</evidence>
<evidence type="ECO:0000313" key="34">
    <source>
        <dbReference type="Proteomes" id="UP000054383"/>
    </source>
</evidence>
<dbReference type="Gene3D" id="4.10.1000.10">
    <property type="entry name" value="Zinc finger, CCCH-type"/>
    <property type="match status" value="1"/>
</dbReference>
<dbReference type="InterPro" id="IPR035587">
    <property type="entry name" value="DUS-like_FMN-bd"/>
</dbReference>
<dbReference type="PROSITE" id="PS51847">
    <property type="entry name" value="SMP"/>
    <property type="match status" value="1"/>
</dbReference>
<comment type="function">
    <text evidence="22">Catalyzes the synthesis of dihydrouridine, a modified base found in the D-loop of most tRNAs. Specifically modifies U47 in cytoplasmic tRNAs. Catalyzes the synthesis of dihydrouridine in some mRNAs, thereby affecting their translation.</text>
</comment>
<evidence type="ECO:0000256" key="27">
    <source>
        <dbReference type="HAMAP-Rule" id="MF_03104"/>
    </source>
</evidence>
<feature type="compositionally biased region" description="Polar residues" evidence="30">
    <location>
        <begin position="952"/>
        <end position="979"/>
    </location>
</feature>
<feature type="region of interest" description="Disordered" evidence="30">
    <location>
        <begin position="1089"/>
        <end position="1108"/>
    </location>
</feature>
<keyword evidence="5" id="KW-0813">Transport</keyword>
<dbReference type="OrthoDB" id="259935at2759"/>
<evidence type="ECO:0000256" key="9">
    <source>
        <dbReference type="ARBA" id="ARBA00022664"/>
    </source>
</evidence>
<dbReference type="GO" id="GO:0102265">
    <property type="term" value="F:tRNA-dihydrouridine47 synthase activity"/>
    <property type="evidence" value="ECO:0007669"/>
    <property type="project" value="UniProtKB-EC"/>
</dbReference>
<dbReference type="GO" id="GO:0008289">
    <property type="term" value="F:lipid binding"/>
    <property type="evidence" value="ECO:0007669"/>
    <property type="project" value="UniProtKB-KW"/>
</dbReference>
<evidence type="ECO:0000256" key="21">
    <source>
        <dbReference type="ARBA" id="ARBA00023242"/>
    </source>
</evidence>
<keyword evidence="11 28" id="KW-0479">Metal-binding</keyword>
<keyword evidence="7 29" id="KW-0285">Flavoprotein</keyword>
<dbReference type="FunFam" id="3.20.20.70:FF:000145">
    <property type="entry name" value="tRNA-dihydrouridine(47) synthase [NAD(P)(+)]"/>
    <property type="match status" value="1"/>
</dbReference>
<keyword evidence="6" id="KW-0963">Cytoplasm</keyword>
<feature type="region of interest" description="Disordered" evidence="30">
    <location>
        <begin position="260"/>
        <end position="283"/>
    </location>
</feature>
<dbReference type="Proteomes" id="UP000054383">
    <property type="component" value="Unassembled WGS sequence"/>
</dbReference>
<feature type="compositionally biased region" description="Basic and acidic residues" evidence="30">
    <location>
        <begin position="921"/>
        <end position="951"/>
    </location>
</feature>
<keyword evidence="27" id="KW-0496">Mitochondrion</keyword>
<evidence type="ECO:0000259" key="31">
    <source>
        <dbReference type="PROSITE" id="PS50103"/>
    </source>
</evidence>
<feature type="compositionally biased region" description="Basic and acidic residues" evidence="30">
    <location>
        <begin position="272"/>
        <end position="283"/>
    </location>
</feature>
<evidence type="ECO:0000256" key="7">
    <source>
        <dbReference type="ARBA" id="ARBA00022630"/>
    </source>
</evidence>
<comment type="catalytic activity">
    <reaction evidence="23">
        <text>5,6-dihydrouridine(47) in tRNA + NAD(+) = uridine(47) in tRNA + NADH + H(+)</text>
        <dbReference type="Rhea" id="RHEA:53364"/>
        <dbReference type="Rhea" id="RHEA-COMP:13539"/>
        <dbReference type="Rhea" id="RHEA-COMP:13540"/>
        <dbReference type="ChEBI" id="CHEBI:15378"/>
        <dbReference type="ChEBI" id="CHEBI:57540"/>
        <dbReference type="ChEBI" id="CHEBI:57945"/>
        <dbReference type="ChEBI" id="CHEBI:65315"/>
        <dbReference type="ChEBI" id="CHEBI:74443"/>
        <dbReference type="EC" id="1.3.1.89"/>
    </reaction>
    <physiologicalReaction direction="right-to-left" evidence="23">
        <dbReference type="Rhea" id="RHEA:53366"/>
    </physiologicalReaction>
</comment>
<dbReference type="GO" id="GO:0045040">
    <property type="term" value="P:protein insertion into mitochondrial outer membrane"/>
    <property type="evidence" value="ECO:0007669"/>
    <property type="project" value="UniProtKB-UniRule"/>
</dbReference>
<keyword evidence="20 27" id="KW-0472">Membrane</keyword>
<feature type="domain" description="C3H1-type" evidence="31">
    <location>
        <begin position="108"/>
        <end position="141"/>
    </location>
</feature>
<dbReference type="GO" id="GO:0003723">
    <property type="term" value="F:RNA binding"/>
    <property type="evidence" value="ECO:0007669"/>
    <property type="project" value="TreeGrafter"/>
</dbReference>
<keyword evidence="17 29" id="KW-0520">NAD</keyword>
<keyword evidence="21" id="KW-0539">Nucleus</keyword>
<keyword evidence="13 28" id="KW-0863">Zinc-finger</keyword>
<feature type="zinc finger region" description="C3H1-type" evidence="28">
    <location>
        <begin position="108"/>
        <end position="141"/>
    </location>
</feature>
<feature type="region of interest" description="Disordered" evidence="30">
    <location>
        <begin position="914"/>
        <end position="1015"/>
    </location>
</feature>
<feature type="region of interest" description="Disordered" evidence="30">
    <location>
        <begin position="1"/>
        <end position="126"/>
    </location>
</feature>
<comment type="subunit">
    <text evidence="27">Component of the ER-mitochondria encounter structure (ERMES) or MDM complex, composed of MMM1, MDM10, MDM12 and MDM34. A MMM1 homodimer associates with one molecule of MDM12 on each side in a pairwise head-to-tail manner, and the SMP-LTD domains of MMM1 and MDM12 generate a continuous hydrophobic tunnel for phospholipid trafficking.</text>
</comment>
<feature type="compositionally biased region" description="Basic and acidic residues" evidence="30">
    <location>
        <begin position="78"/>
        <end position="88"/>
    </location>
</feature>
<dbReference type="PANTHER" id="PTHR45846:SF1">
    <property type="entry name" value="TRNA-DIHYDROURIDINE(47) SYNTHASE [NAD(P)(+)]-LIKE"/>
    <property type="match status" value="1"/>
</dbReference>
<dbReference type="InterPro" id="IPR027532">
    <property type="entry name" value="Mdm12"/>
</dbReference>
<comment type="function">
    <text evidence="27">Component of the ERMES/MDM complex, which serves as a molecular tether to connect the endoplasmic reticulum (ER) and mitochondria. Components of this complex are involved in the control of mitochondrial shape and protein biogenesis, and function in nonvesicular lipid trafficking between the ER and mitochondria. MDM12 is required for the interaction of the ER-resident membrane protein MMM1 and the outer mitochondrial membrane-resident beta-barrel protein MDM10. The MDM12-MMM1 subcomplex functions in the major beta-barrel assembly pathway that is responsible for biogenesis of all mitochondrial outer membrane beta-barrel proteins, and acts in a late step after the SAM complex. The MDM10-MDM12-MMM1 subcomplex further acts in the TOM40-specific pathway after the action of the MDM12-MMM1 complex. Essential for establishing and maintaining the structure of mitochondria and maintenance of mtDNA nucleoids.</text>
</comment>
<keyword evidence="18" id="KW-0445">Lipid transport</keyword>
<evidence type="ECO:0000256" key="23">
    <source>
        <dbReference type="ARBA" id="ARBA00048266"/>
    </source>
</evidence>
<evidence type="ECO:0000256" key="26">
    <source>
        <dbReference type="ARBA" id="ARBA00049513"/>
    </source>
</evidence>
<feature type="compositionally biased region" description="Polar residues" evidence="30">
    <location>
        <begin position="30"/>
        <end position="39"/>
    </location>
</feature>
<dbReference type="Pfam" id="PF25585">
    <property type="entry name" value="zf-CCCH_DUS3L"/>
    <property type="match status" value="2"/>
</dbReference>
<comment type="similarity">
    <text evidence="29">Belongs to the dus family. Dus3 subfamily.</text>
</comment>
<dbReference type="GO" id="GO:0005789">
    <property type="term" value="C:endoplasmic reticulum membrane"/>
    <property type="evidence" value="ECO:0007669"/>
    <property type="project" value="UniProtKB-SubCell"/>
</dbReference>
<accession>A0A0U1M1F6</accession>
<dbReference type="AlphaFoldDB" id="A0A0U1M1F6"/>
<comment type="catalytic activity">
    <reaction evidence="24">
        <text>a 5,6-dihydrouridine in mRNA + NAD(+) = a uridine in mRNA + NADH + H(+)</text>
        <dbReference type="Rhea" id="RHEA:69851"/>
        <dbReference type="Rhea" id="RHEA-COMP:14658"/>
        <dbReference type="Rhea" id="RHEA-COMP:17789"/>
        <dbReference type="ChEBI" id="CHEBI:15378"/>
        <dbReference type="ChEBI" id="CHEBI:57540"/>
        <dbReference type="ChEBI" id="CHEBI:57945"/>
        <dbReference type="ChEBI" id="CHEBI:65315"/>
        <dbReference type="ChEBI" id="CHEBI:74443"/>
    </reaction>
    <physiologicalReaction direction="right-to-left" evidence="24">
        <dbReference type="Rhea" id="RHEA:69853"/>
    </physiologicalReaction>
</comment>
<dbReference type="HAMAP" id="MF_03104">
    <property type="entry name" value="Mdm12"/>
    <property type="match status" value="1"/>
</dbReference>
<evidence type="ECO:0000259" key="32">
    <source>
        <dbReference type="PROSITE" id="PS51847"/>
    </source>
</evidence>
<evidence type="ECO:0000256" key="6">
    <source>
        <dbReference type="ARBA" id="ARBA00022490"/>
    </source>
</evidence>
<evidence type="ECO:0000256" key="2">
    <source>
        <dbReference type="ARBA" id="ARBA00004123"/>
    </source>
</evidence>
<keyword evidence="14 28" id="KW-0862">Zinc</keyword>
<dbReference type="GO" id="GO:0032865">
    <property type="term" value="C:ERMES complex"/>
    <property type="evidence" value="ECO:0007669"/>
    <property type="project" value="UniProtKB-UniRule"/>
</dbReference>
<protein>
    <recommendedName>
        <fullName evidence="27">Mitochondrial distribution and morphology protein 12</fullName>
    </recommendedName>
    <alternativeName>
        <fullName evidence="27">Mitochondrial inheritance component MDM12</fullName>
    </alternativeName>
</protein>
<evidence type="ECO:0000256" key="22">
    <source>
        <dbReference type="ARBA" id="ARBA00045934"/>
    </source>
</evidence>
<dbReference type="CDD" id="cd02801">
    <property type="entry name" value="DUS_like_FMN"/>
    <property type="match status" value="1"/>
</dbReference>
<name>A0A0U1M1F6_TALIS</name>
<dbReference type="Gene3D" id="3.20.20.70">
    <property type="entry name" value="Aldolase class I"/>
    <property type="match status" value="1"/>
</dbReference>
<evidence type="ECO:0000256" key="12">
    <source>
        <dbReference type="ARBA" id="ARBA00022737"/>
    </source>
</evidence>
<evidence type="ECO:0000256" key="1">
    <source>
        <dbReference type="ARBA" id="ARBA00001917"/>
    </source>
</evidence>
<comment type="subcellular location">
    <subcellularLocation>
        <location evidence="4">Cytoplasm</location>
    </subcellularLocation>
    <subcellularLocation>
        <location evidence="3">Membrane</location>
    </subcellularLocation>
    <subcellularLocation>
        <location evidence="27">Mitochondrion outer membrane</location>
        <topology evidence="27">Peripheral membrane protein</topology>
        <orientation evidence="27">Cytoplasmic side</orientation>
    </subcellularLocation>
    <subcellularLocation>
        <location evidence="27">Endoplasmic reticulum membrane</location>
        <topology evidence="27">Peripheral membrane protein</topology>
        <orientation evidence="27">Cytoplasmic side</orientation>
    </subcellularLocation>
    <subcellularLocation>
        <location evidence="2">Nucleus</location>
    </subcellularLocation>
    <text evidence="27">The ERMES/MDM complex localizes to a few discrete foci (around 10 per single cell), that represent mitochondria-endoplasmic reticulum junctions. These foci are often found next to mtDNA nucleoids.</text>
</comment>
<feature type="compositionally biased region" description="Basic and acidic residues" evidence="30">
    <location>
        <begin position="994"/>
        <end position="1015"/>
    </location>
</feature>
<evidence type="ECO:0000256" key="19">
    <source>
        <dbReference type="ARBA" id="ARBA00023121"/>
    </source>
</evidence>
<keyword evidence="27" id="KW-1000">Mitochondrion outer membrane</keyword>
<dbReference type="GO" id="GO:0050660">
    <property type="term" value="F:flavin adenine dinucleotide binding"/>
    <property type="evidence" value="ECO:0007669"/>
    <property type="project" value="UniProtKB-UniRule"/>
</dbReference>
<dbReference type="PANTHER" id="PTHR45846">
    <property type="entry name" value="TRNA-DIHYDROURIDINE(47) SYNTHASE [NAD(P)(+)]-LIKE"/>
    <property type="match status" value="1"/>
</dbReference>
<evidence type="ECO:0000256" key="24">
    <source>
        <dbReference type="ARBA" id="ARBA00048342"/>
    </source>
</evidence>
<proteinExistence type="inferred from homology"/>
<sequence>MEGNPESTNNSSDRAPIDGPPAKRAKIDDSTNPETNAPTTERRRGIAPIKAEYLVNFNTNQPTTSISAQDDDTAEGAAHQERAPGQEKSKRRAKVSGQNTGRKFGKSNDEKGLCSSRSNHPEFSPSECTYGDKCRFEHDLRLYLKDYKREDLHTFDDICPVWQARGTCPSGWRCRFVSSHMTERDTPDGRRELVLVEDEERKEKSQFVSAANEDGLVNLVSADAKESLRKKQYKTAKADEYASWIELNTKELERYLHHGYKRDNEDTADNEQTTKPEEAREENRALYTEPPFLPSEKRRIYFGPETPVLAPLTTQGNLPFRRLCTDLGAQFTYSEMAMSLPLLQGHKGEWALLRAHQSEMAPPTLSSKANVVQGYDLSRDFKFGAQIAVNKPQYAVKTAEVLTALTPSLRVIDLNCGCPIDLVYREGSGSALLDSPGKLEKILRGMNAVSGEIPITVKIRMGTKDGQPTALKLVERLMDGGHDAQVTGLGPPGIAAITLHGRSRQQRYSRSADWGYISECAALVKRLREQSDELSDTVREPDERQQPNGGKVYFLGNGDCLSHEDYNNHLQNANVDTVMVARGALIKPWVFEEIQSGQYLDKSASERLALVEKFARYGMDTWGSDEHGLGTTRRFLLEWLSFAYRYVPVGILDYLPPRIQDRPPAFRGRNELETLLASDNYKDWIKITEMFLGPAHPGFKFEPKHKSNAPLFSPNSHTGQFEDIANTSPSYVMSIDLNWEAATSGPDGEELAERIRSFIHDKFQQVPLPRFIRSVHVHSFEFGKIAPELQIKDLCDPFPDFYEEDDEDGSTTSDTSSDAANRRSMASHAGTEGFDGYTGPSEFTTRSSTLDLRHQASLRAPIGLGDHLNSQFRSGSPSILPGGTSNLGYHLMMGNLSGAQTPLAAVASGSPFHPGWPDAMDDTRSRADSTVHGGGRDGMRRNSEIEVDNHSPSRPSTANTNPTRLSQGPSIEGNSSNDPTVIYNDHTPSTAHTHARDHSPSIMVEPHEPPQHLRERRPEDFQVICRVKYAGDVKLSLTAEILLDYPMPSFAGLPLKLNITGVTFDGIAVVAYIRRRVHLCFLSPEDADAFGEEEPPSRAATSDDGENQIPAKRRFGSLLQQIRVESEIGRNESGKQVLKNVGKVERFVLDQVRRIFEDEFVFPSFWTFLV</sequence>
<keyword evidence="10 29" id="KW-0819">tRNA processing</keyword>
<dbReference type="STRING" id="28573.A0A0U1M1F6"/>
<dbReference type="GO" id="GO:0005634">
    <property type="term" value="C:nucleus"/>
    <property type="evidence" value="ECO:0007669"/>
    <property type="project" value="UniProtKB-SubCell"/>
</dbReference>
<dbReference type="InterPro" id="IPR018517">
    <property type="entry name" value="tRNA_hU_synthase_CS"/>
</dbReference>
<evidence type="ECO:0000256" key="25">
    <source>
        <dbReference type="ARBA" id="ARBA00049447"/>
    </source>
</evidence>
<evidence type="ECO:0000256" key="10">
    <source>
        <dbReference type="ARBA" id="ARBA00022694"/>
    </source>
</evidence>
<comment type="catalytic activity">
    <reaction evidence="26">
        <text>5,6-dihydrouridine(47) in tRNA + NADP(+) = uridine(47) in tRNA + NADPH + H(+)</text>
        <dbReference type="Rhea" id="RHEA:53360"/>
        <dbReference type="Rhea" id="RHEA-COMP:13539"/>
        <dbReference type="Rhea" id="RHEA-COMP:13540"/>
        <dbReference type="ChEBI" id="CHEBI:15378"/>
        <dbReference type="ChEBI" id="CHEBI:57783"/>
        <dbReference type="ChEBI" id="CHEBI:58349"/>
        <dbReference type="ChEBI" id="CHEBI:65315"/>
        <dbReference type="ChEBI" id="CHEBI:74443"/>
        <dbReference type="EC" id="1.3.1.89"/>
    </reaction>
    <physiologicalReaction direction="right-to-left" evidence="26">
        <dbReference type="Rhea" id="RHEA:53362"/>
    </physiologicalReaction>
</comment>
<feature type="region of interest" description="Disordered" evidence="30">
    <location>
        <begin position="800"/>
        <end position="848"/>
    </location>
</feature>
<dbReference type="InterPro" id="IPR031468">
    <property type="entry name" value="SMP_LBD"/>
</dbReference>
<keyword evidence="27" id="KW-0256">Endoplasmic reticulum</keyword>
<comment type="catalytic activity">
    <reaction evidence="25">
        <text>a 5,6-dihydrouridine in mRNA + NADP(+) = a uridine in mRNA + NADPH + H(+)</text>
        <dbReference type="Rhea" id="RHEA:69855"/>
        <dbReference type="Rhea" id="RHEA-COMP:14658"/>
        <dbReference type="Rhea" id="RHEA-COMP:17789"/>
        <dbReference type="ChEBI" id="CHEBI:15378"/>
        <dbReference type="ChEBI" id="CHEBI:57783"/>
        <dbReference type="ChEBI" id="CHEBI:58349"/>
        <dbReference type="ChEBI" id="CHEBI:65315"/>
        <dbReference type="ChEBI" id="CHEBI:74443"/>
    </reaction>
    <physiologicalReaction direction="right-to-left" evidence="25">
        <dbReference type="Rhea" id="RHEA:69857"/>
    </physiologicalReaction>
</comment>
<comment type="cofactor">
    <cofactor evidence="1 29">
        <name>FMN</name>
        <dbReference type="ChEBI" id="CHEBI:58210"/>
    </cofactor>
</comment>
<dbReference type="GO" id="GO:0006869">
    <property type="term" value="P:lipid transport"/>
    <property type="evidence" value="ECO:0007669"/>
    <property type="project" value="UniProtKB-KW"/>
</dbReference>
<reference evidence="33 34" key="1">
    <citation type="submission" date="2015-04" db="EMBL/GenBank/DDBJ databases">
        <authorList>
            <person name="Syromyatnikov M.Y."/>
            <person name="Popov V.N."/>
        </authorList>
    </citation>
    <scope>NUCLEOTIDE SEQUENCE [LARGE SCALE GENOMIC DNA]</scope>
    <source>
        <strain evidence="33">WF-38-12</strain>
    </source>
</reference>
<keyword evidence="9" id="KW-0507">mRNA processing</keyword>
<organism evidence="33 34">
    <name type="scientific">Talaromyces islandicus</name>
    <name type="common">Penicillium islandicum</name>
    <dbReference type="NCBI Taxonomy" id="28573"/>
    <lineage>
        <taxon>Eukaryota</taxon>
        <taxon>Fungi</taxon>
        <taxon>Dikarya</taxon>
        <taxon>Ascomycota</taxon>
        <taxon>Pezizomycotina</taxon>
        <taxon>Eurotiomycetes</taxon>
        <taxon>Eurotiomycetidae</taxon>
        <taxon>Eurotiales</taxon>
        <taxon>Trichocomaceae</taxon>
        <taxon>Talaromyces</taxon>
        <taxon>Talaromyces sect. Islandici</taxon>
    </lineage>
</organism>
<dbReference type="InterPro" id="IPR000571">
    <property type="entry name" value="Znf_CCCH"/>
</dbReference>
<feature type="compositionally biased region" description="Polar residues" evidence="30">
    <location>
        <begin position="56"/>
        <end position="68"/>
    </location>
</feature>
<keyword evidence="8 29" id="KW-0288">FMN</keyword>
<keyword evidence="34" id="KW-1185">Reference proteome</keyword>
<keyword evidence="19" id="KW-0446">Lipid-binding</keyword>
<keyword evidence="16 29" id="KW-0560">Oxidoreductase</keyword>
<keyword evidence="15 29" id="KW-0521">NADP</keyword>
<evidence type="ECO:0000256" key="14">
    <source>
        <dbReference type="ARBA" id="ARBA00022833"/>
    </source>
</evidence>
<feature type="domain" description="SMP-LTD" evidence="32">
    <location>
        <begin position="733"/>
        <end position="1170"/>
    </location>
</feature>
<evidence type="ECO:0000256" key="28">
    <source>
        <dbReference type="PROSITE-ProRule" id="PRU00723"/>
    </source>
</evidence>
<evidence type="ECO:0000256" key="30">
    <source>
        <dbReference type="SAM" id="MobiDB-lite"/>
    </source>
</evidence>
<dbReference type="InterPro" id="IPR013785">
    <property type="entry name" value="Aldolase_TIM"/>
</dbReference>
<evidence type="ECO:0000256" key="3">
    <source>
        <dbReference type="ARBA" id="ARBA00004370"/>
    </source>
</evidence>
<dbReference type="PROSITE" id="PS50103">
    <property type="entry name" value="ZF_C3H1"/>
    <property type="match status" value="1"/>
</dbReference>
<gene>
    <name evidence="27" type="primary">MDM12</name>
    <name evidence="33" type="ORF">PISL3812_06360</name>
</gene>
<feature type="compositionally biased region" description="Polar residues" evidence="30">
    <location>
        <begin position="1"/>
        <end position="13"/>
    </location>
</feature>
<evidence type="ECO:0000313" key="33">
    <source>
        <dbReference type="EMBL" id="CRG89324.1"/>
    </source>
</evidence>
<dbReference type="GO" id="GO:0008270">
    <property type="term" value="F:zinc ion binding"/>
    <property type="evidence" value="ECO:0007669"/>
    <property type="project" value="UniProtKB-KW"/>
</dbReference>
<dbReference type="EMBL" id="CVMT01000006">
    <property type="protein sequence ID" value="CRG89324.1"/>
    <property type="molecule type" value="Genomic_DNA"/>
</dbReference>
<evidence type="ECO:0000256" key="16">
    <source>
        <dbReference type="ARBA" id="ARBA00023002"/>
    </source>
</evidence>
<keyword evidence="12" id="KW-0677">Repeat</keyword>
<comment type="similarity">
    <text evidence="27">Belongs to the MDM12 family.</text>
</comment>
<dbReference type="SUPFAM" id="SSF51395">
    <property type="entry name" value="FMN-linked oxidoreductases"/>
    <property type="match status" value="1"/>
</dbReference>
<evidence type="ECO:0000256" key="13">
    <source>
        <dbReference type="ARBA" id="ARBA00022771"/>
    </source>
</evidence>
<dbReference type="GO" id="GO:0006397">
    <property type="term" value="P:mRNA processing"/>
    <property type="evidence" value="ECO:0007669"/>
    <property type="project" value="UniProtKB-KW"/>
</dbReference>